<dbReference type="AlphaFoldDB" id="A0A940YHP8"/>
<comment type="caution">
    <text evidence="3">The sequence shown here is derived from an EMBL/GenBank/DDBJ whole genome shotgun (WGS) entry which is preliminary data.</text>
</comment>
<dbReference type="InterPro" id="IPR050807">
    <property type="entry name" value="TransReg_Diox_bact_type"/>
</dbReference>
<dbReference type="SMART" id="SM00530">
    <property type="entry name" value="HTH_XRE"/>
    <property type="match status" value="1"/>
</dbReference>
<keyword evidence="4" id="KW-1185">Reference proteome</keyword>
<dbReference type="Gene3D" id="1.10.260.40">
    <property type="entry name" value="lambda repressor-like DNA-binding domains"/>
    <property type="match status" value="1"/>
</dbReference>
<protein>
    <submittedName>
        <fullName evidence="3">Helix-turn-helix transcriptional regulator</fullName>
    </submittedName>
</protein>
<sequence length="117" mass="13121">MSGSTLPSAIFPERLRTAREYRGLTQGELAARAGLQPSAISHFETATRKPSFDNLLLLANTLDVTTDYLLGRVAEFKKMAGADQLHRHYESLQDTDRKFADELITLLANKARDKEKK</sequence>
<name>A0A940YHP8_9BURK</name>
<dbReference type="Proteomes" id="UP000676246">
    <property type="component" value="Unassembled WGS sequence"/>
</dbReference>
<gene>
    <name evidence="3" type="ORF">KAK03_24255</name>
</gene>
<feature type="domain" description="HTH cro/C1-type" evidence="2">
    <location>
        <begin position="15"/>
        <end position="69"/>
    </location>
</feature>
<dbReference type="GO" id="GO:0003700">
    <property type="term" value="F:DNA-binding transcription factor activity"/>
    <property type="evidence" value="ECO:0007669"/>
    <property type="project" value="TreeGrafter"/>
</dbReference>
<dbReference type="InterPro" id="IPR001387">
    <property type="entry name" value="Cro/C1-type_HTH"/>
</dbReference>
<dbReference type="EMBL" id="JAGQDD010000034">
    <property type="protein sequence ID" value="MBQ0933596.1"/>
    <property type="molecule type" value="Genomic_DNA"/>
</dbReference>
<dbReference type="PANTHER" id="PTHR46797">
    <property type="entry name" value="HTH-TYPE TRANSCRIPTIONAL REGULATOR"/>
    <property type="match status" value="1"/>
</dbReference>
<dbReference type="InterPro" id="IPR010982">
    <property type="entry name" value="Lambda_DNA-bd_dom_sf"/>
</dbReference>
<dbReference type="RefSeq" id="WP_210857260.1">
    <property type="nucleotide sequence ID" value="NZ_JAGQDD010000034.1"/>
</dbReference>
<organism evidence="3 4">
    <name type="scientific">Ideonella alba</name>
    <dbReference type="NCBI Taxonomy" id="2824118"/>
    <lineage>
        <taxon>Bacteria</taxon>
        <taxon>Pseudomonadati</taxon>
        <taxon>Pseudomonadota</taxon>
        <taxon>Betaproteobacteria</taxon>
        <taxon>Burkholderiales</taxon>
        <taxon>Sphaerotilaceae</taxon>
        <taxon>Ideonella</taxon>
    </lineage>
</organism>
<dbReference type="CDD" id="cd00093">
    <property type="entry name" value="HTH_XRE"/>
    <property type="match status" value="1"/>
</dbReference>
<evidence type="ECO:0000259" key="2">
    <source>
        <dbReference type="PROSITE" id="PS50943"/>
    </source>
</evidence>
<evidence type="ECO:0000256" key="1">
    <source>
        <dbReference type="ARBA" id="ARBA00023125"/>
    </source>
</evidence>
<evidence type="ECO:0000313" key="4">
    <source>
        <dbReference type="Proteomes" id="UP000676246"/>
    </source>
</evidence>
<keyword evidence="1" id="KW-0238">DNA-binding</keyword>
<dbReference type="PANTHER" id="PTHR46797:SF1">
    <property type="entry name" value="METHYLPHOSPHONATE SYNTHASE"/>
    <property type="match status" value="1"/>
</dbReference>
<dbReference type="Pfam" id="PF01381">
    <property type="entry name" value="HTH_3"/>
    <property type="match status" value="1"/>
</dbReference>
<proteinExistence type="predicted"/>
<evidence type="ECO:0000313" key="3">
    <source>
        <dbReference type="EMBL" id="MBQ0933596.1"/>
    </source>
</evidence>
<dbReference type="PROSITE" id="PS50943">
    <property type="entry name" value="HTH_CROC1"/>
    <property type="match status" value="1"/>
</dbReference>
<dbReference type="GO" id="GO:0003677">
    <property type="term" value="F:DNA binding"/>
    <property type="evidence" value="ECO:0007669"/>
    <property type="project" value="UniProtKB-KW"/>
</dbReference>
<accession>A0A940YHP8</accession>
<reference evidence="3 4" key="1">
    <citation type="submission" date="2021-04" db="EMBL/GenBank/DDBJ databases">
        <title>The genome sequence of Ideonella sp. 3Y2.</title>
        <authorList>
            <person name="Liu Y."/>
        </authorList>
    </citation>
    <scope>NUCLEOTIDE SEQUENCE [LARGE SCALE GENOMIC DNA]</scope>
    <source>
        <strain evidence="3 4">3Y2</strain>
    </source>
</reference>
<dbReference type="GO" id="GO:0005829">
    <property type="term" value="C:cytosol"/>
    <property type="evidence" value="ECO:0007669"/>
    <property type="project" value="TreeGrafter"/>
</dbReference>
<dbReference type="SUPFAM" id="SSF47413">
    <property type="entry name" value="lambda repressor-like DNA-binding domains"/>
    <property type="match status" value="1"/>
</dbReference>